<evidence type="ECO:0000256" key="7">
    <source>
        <dbReference type="ARBA" id="ARBA00022840"/>
    </source>
</evidence>
<dbReference type="GO" id="GO:0016887">
    <property type="term" value="F:ATP hydrolysis activity"/>
    <property type="evidence" value="ECO:0007669"/>
    <property type="project" value="InterPro"/>
</dbReference>
<evidence type="ECO:0000256" key="5">
    <source>
        <dbReference type="ARBA" id="ARBA00022763"/>
    </source>
</evidence>
<organism evidence="15 16">
    <name type="scientific">Thermodesulfobacterium commune DSM 2178</name>
    <dbReference type="NCBI Taxonomy" id="289377"/>
    <lineage>
        <taxon>Bacteria</taxon>
        <taxon>Pseudomonadati</taxon>
        <taxon>Thermodesulfobacteriota</taxon>
        <taxon>Thermodesulfobacteria</taxon>
        <taxon>Thermodesulfobacteriales</taxon>
        <taxon>Thermodesulfobacteriaceae</taxon>
        <taxon>Thermodesulfobacterium</taxon>
    </lineage>
</organism>
<dbReference type="PROSITE" id="PS00211">
    <property type="entry name" value="ABC_TRANSPORTER_1"/>
    <property type="match status" value="2"/>
</dbReference>
<dbReference type="GO" id="GO:0005524">
    <property type="term" value="F:ATP binding"/>
    <property type="evidence" value="ECO:0007669"/>
    <property type="project" value="UniProtKB-KW"/>
</dbReference>
<dbReference type="Gene3D" id="3.40.50.300">
    <property type="entry name" value="P-loop containing nucleotide triphosphate hydrolases"/>
    <property type="match status" value="3"/>
</dbReference>
<feature type="domain" description="UvrA interaction" evidence="14">
    <location>
        <begin position="131"/>
        <end position="230"/>
    </location>
</feature>
<comment type="similarity">
    <text evidence="11">Belongs to the ABC transporter superfamily. UvrA family.</text>
</comment>
<dbReference type="InterPro" id="IPR027417">
    <property type="entry name" value="P-loop_NTPase"/>
</dbReference>
<evidence type="ECO:0000256" key="13">
    <source>
        <dbReference type="ARBA" id="ARBA00042156"/>
    </source>
</evidence>
<proteinExistence type="inferred from homology"/>
<reference evidence="15 16" key="1">
    <citation type="journal article" date="2015" name="Genome Announc.">
        <title>Genome Sequence of a Sulfate-Reducing Thermophilic Bacterium, Thermodesulfobacterium commune DSM 2178T (Phylum Thermodesulfobacteria).</title>
        <authorList>
            <person name="Bhatnagar S."/>
            <person name="Badger J.H."/>
            <person name="Madupu R."/>
            <person name="Khouri H.M."/>
            <person name="O'Connor E.M."/>
            <person name="Robb F.T."/>
            <person name="Ward N.L."/>
            <person name="Eisen J.A."/>
        </authorList>
    </citation>
    <scope>NUCLEOTIDE SEQUENCE [LARGE SCALE GENOMIC DNA]</scope>
    <source>
        <strain evidence="15 16">DSM 2178</strain>
    </source>
</reference>
<keyword evidence="8" id="KW-0267">Excision nuclease</keyword>
<dbReference type="GO" id="GO:0003677">
    <property type="term" value="F:DNA binding"/>
    <property type="evidence" value="ECO:0007669"/>
    <property type="project" value="UniProtKB-KW"/>
</dbReference>
<evidence type="ECO:0000256" key="1">
    <source>
        <dbReference type="ARBA" id="ARBA00004496"/>
    </source>
</evidence>
<dbReference type="Pfam" id="PF17760">
    <property type="entry name" value="UvrA_inter"/>
    <property type="match status" value="1"/>
</dbReference>
<evidence type="ECO:0000256" key="8">
    <source>
        <dbReference type="ARBA" id="ARBA00022881"/>
    </source>
</evidence>
<evidence type="ECO:0000256" key="12">
    <source>
        <dbReference type="ARBA" id="ARBA00039316"/>
    </source>
</evidence>
<dbReference type="GO" id="GO:0006281">
    <property type="term" value="P:DNA repair"/>
    <property type="evidence" value="ECO:0007669"/>
    <property type="project" value="UniProtKB-KW"/>
</dbReference>
<evidence type="ECO:0000256" key="10">
    <source>
        <dbReference type="ARBA" id="ARBA00023204"/>
    </source>
</evidence>
<dbReference type="HOGENOM" id="CLU_001370_0_2_0"/>
<keyword evidence="6" id="KW-0228">DNA excision</keyword>
<dbReference type="OrthoDB" id="9759112at2"/>
<dbReference type="PANTHER" id="PTHR43152:SF3">
    <property type="entry name" value="UVRABC SYSTEM PROTEIN A"/>
    <property type="match status" value="1"/>
</dbReference>
<dbReference type="RefSeq" id="WP_038060004.1">
    <property type="nucleotide sequence ID" value="NZ_CP008796.1"/>
</dbReference>
<dbReference type="STRING" id="289377.HL41_01985"/>
<evidence type="ECO:0000313" key="16">
    <source>
        <dbReference type="Proteomes" id="UP000028481"/>
    </source>
</evidence>
<keyword evidence="10" id="KW-0234">DNA repair</keyword>
<evidence type="ECO:0000256" key="6">
    <source>
        <dbReference type="ARBA" id="ARBA00022769"/>
    </source>
</evidence>
<evidence type="ECO:0000256" key="11">
    <source>
        <dbReference type="ARBA" id="ARBA00038000"/>
    </source>
</evidence>
<dbReference type="Proteomes" id="UP000028481">
    <property type="component" value="Chromosome"/>
</dbReference>
<evidence type="ECO:0000256" key="2">
    <source>
        <dbReference type="ARBA" id="ARBA00022490"/>
    </source>
</evidence>
<keyword evidence="2" id="KW-0963">Cytoplasm</keyword>
<keyword evidence="16" id="KW-1185">Reference proteome</keyword>
<protein>
    <recommendedName>
        <fullName evidence="12">UvrABC system protein A</fullName>
    </recommendedName>
    <alternativeName>
        <fullName evidence="13">Excinuclease ABC subunit A</fullName>
    </alternativeName>
</protein>
<dbReference type="SUPFAM" id="SSF52540">
    <property type="entry name" value="P-loop containing nucleoside triphosphate hydrolases"/>
    <property type="match status" value="2"/>
</dbReference>
<accession>A0A075WYH9</accession>
<dbReference type="AlphaFoldDB" id="A0A075WYH9"/>
<evidence type="ECO:0000256" key="9">
    <source>
        <dbReference type="ARBA" id="ARBA00023125"/>
    </source>
</evidence>
<comment type="subcellular location">
    <subcellularLocation>
        <location evidence="1">Cytoplasm</location>
    </subcellularLocation>
</comment>
<keyword evidence="3" id="KW-0677">Repeat</keyword>
<dbReference type="Gene3D" id="1.20.1580.10">
    <property type="entry name" value="ABC transporter ATPase like domain"/>
    <property type="match status" value="3"/>
</dbReference>
<evidence type="ECO:0000259" key="14">
    <source>
        <dbReference type="Pfam" id="PF17760"/>
    </source>
</evidence>
<dbReference type="GO" id="GO:0005737">
    <property type="term" value="C:cytoplasm"/>
    <property type="evidence" value="ECO:0007669"/>
    <property type="project" value="UniProtKB-SubCell"/>
</dbReference>
<keyword evidence="7" id="KW-0067">ATP-binding</keyword>
<dbReference type="eggNOG" id="COG0178">
    <property type="taxonomic scope" value="Bacteria"/>
</dbReference>
<name>A0A075WYH9_9BACT</name>
<gene>
    <name evidence="15" type="ORF">HL41_01985</name>
</gene>
<keyword evidence="5" id="KW-0227">DNA damage</keyword>
<dbReference type="PANTHER" id="PTHR43152">
    <property type="entry name" value="UVRABC SYSTEM PROTEIN A"/>
    <property type="match status" value="1"/>
</dbReference>
<dbReference type="KEGG" id="tcm:HL41_01985"/>
<keyword evidence="9" id="KW-0238">DNA-binding</keyword>
<dbReference type="Gene3D" id="3.30.190.20">
    <property type="match status" value="1"/>
</dbReference>
<keyword evidence="4" id="KW-0547">Nucleotide-binding</keyword>
<evidence type="ECO:0000256" key="3">
    <source>
        <dbReference type="ARBA" id="ARBA00022737"/>
    </source>
</evidence>
<dbReference type="EMBL" id="CP008796">
    <property type="protein sequence ID" value="AIH03677.1"/>
    <property type="molecule type" value="Genomic_DNA"/>
</dbReference>
<dbReference type="PaxDb" id="289377-HL41_01985"/>
<dbReference type="GO" id="GO:0004518">
    <property type="term" value="F:nuclease activity"/>
    <property type="evidence" value="ECO:0007669"/>
    <property type="project" value="UniProtKB-KW"/>
</dbReference>
<dbReference type="InterPro" id="IPR017871">
    <property type="entry name" value="ABC_transporter-like_CS"/>
</dbReference>
<sequence length="769" mass="88493">MKREYLELQQVSTHNLKGFDLKIPLNALVLITGPSGSGKSSLAIDTIAQEGKNRLLKILNYDKEFYVTTSYQATFSSSMPPVFALAQGVRNWFPYKTVGEFLGLVKVLEVLFLLEGEVFCASCGAFNRVHSISQVISWYETLKEGTKFYFLVPLLEITPKAIEYLVSQGFVKYLIDDREIDLSEEQLPQSFKEVFLILDRMVKEGKGRDRLVENLRISFSLSNGRFFLKTTEGLQAQFSLRPVCFRCGSILPVGWSYCKTCGGRGYKQKVACDTCDGLKLREEVLKSRIGDFSIEEILRLDLKNFKEFLSRFSEIKGLDTFIKSLLYKLEQAEFLEIAYLSLSTPVFKLSVGEKKLIEVLQVLTADLTHCLFILDEPTLGLEVEQRVKVLEFLKNLVKKGNSLLVVEHDPFFIYEADFIIELGFEGGEKGGYLVKADFNPLYFEKNCTLTSAYFSGEKRIVKKEKTRETEILEFSLPLGRVKILSNRINLIYGRPGSGKTKVFHQLFEFLVNQDKQVVFSDLSVFRRKEDWVIQYLNLWDLLREVLSQLPSARVKGLTKKHFSFTSKEGVCVGCKGKGKKIYKEEETVIEVLCEECLGKRLSLEVLNLEYKGFKIFEVLDFTIEEAFQVFSNLPKVKEKLMHLIDIGLGYLKLSQEVQTLSGGEKSRLSLIKNLTEKKQVEYVFLEFPFEGLHLEDINRLHQWIEKMVAKPMTFIILETNPLALFLADFLTEVKHQKIIFQGFFEDWLKAQPETLKEKFAFYQRFVAKF</sequence>
<evidence type="ECO:0000313" key="15">
    <source>
        <dbReference type="EMBL" id="AIH03677.1"/>
    </source>
</evidence>
<evidence type="ECO:0000256" key="4">
    <source>
        <dbReference type="ARBA" id="ARBA00022741"/>
    </source>
</evidence>
<dbReference type="InterPro" id="IPR041102">
    <property type="entry name" value="UvrA_inter"/>
</dbReference>